<protein>
    <submittedName>
        <fullName evidence="3">Uncharacterized protein</fullName>
    </submittedName>
</protein>
<name>A0AAD3U0H3_9TREE</name>
<evidence type="ECO:0000313" key="3">
    <source>
        <dbReference type="EMBL" id="GMK60046.1"/>
    </source>
</evidence>
<evidence type="ECO:0000313" key="4">
    <source>
        <dbReference type="Proteomes" id="UP001222932"/>
    </source>
</evidence>
<reference evidence="3" key="1">
    <citation type="journal article" date="2023" name="BMC Genomics">
        <title>Chromosome-level genome assemblies of Cutaneotrichosporon spp. (Trichosporonales, Basidiomycota) reveal imbalanced evolution between nucleotide sequences and chromosome synteny.</title>
        <authorList>
            <person name="Kobayashi Y."/>
            <person name="Kayamori A."/>
            <person name="Aoki K."/>
            <person name="Shiwa Y."/>
            <person name="Matsutani M."/>
            <person name="Fujita N."/>
            <person name="Sugita T."/>
            <person name="Iwasaki W."/>
            <person name="Tanaka N."/>
            <person name="Takashima M."/>
        </authorList>
    </citation>
    <scope>NUCLEOTIDE SEQUENCE</scope>
    <source>
        <strain evidence="3">HIS016</strain>
    </source>
</reference>
<comment type="caution">
    <text evidence="3">The sequence shown here is derived from an EMBL/GenBank/DDBJ whole genome shotgun (WGS) entry which is preliminary data.</text>
</comment>
<dbReference type="AlphaFoldDB" id="A0AAD3U0H3"/>
<feature type="compositionally biased region" description="Polar residues" evidence="2">
    <location>
        <begin position="189"/>
        <end position="203"/>
    </location>
</feature>
<keyword evidence="1" id="KW-0175">Coiled coil</keyword>
<reference evidence="3" key="2">
    <citation type="submission" date="2023-06" db="EMBL/GenBank/DDBJ databases">
        <authorList>
            <person name="Kobayashi Y."/>
            <person name="Kayamori A."/>
            <person name="Aoki K."/>
            <person name="Shiwa Y."/>
            <person name="Fujita N."/>
            <person name="Sugita T."/>
            <person name="Iwasaki W."/>
            <person name="Tanaka N."/>
            <person name="Takashima M."/>
        </authorList>
    </citation>
    <scope>NUCLEOTIDE SEQUENCE</scope>
    <source>
        <strain evidence="3">HIS016</strain>
    </source>
</reference>
<dbReference type="Proteomes" id="UP001222932">
    <property type="component" value="Unassembled WGS sequence"/>
</dbReference>
<accession>A0AAD3U0H3</accession>
<organism evidence="3 4">
    <name type="scientific">Cutaneotrichosporon spelunceum</name>
    <dbReference type="NCBI Taxonomy" id="1672016"/>
    <lineage>
        <taxon>Eukaryota</taxon>
        <taxon>Fungi</taxon>
        <taxon>Dikarya</taxon>
        <taxon>Basidiomycota</taxon>
        <taxon>Agaricomycotina</taxon>
        <taxon>Tremellomycetes</taxon>
        <taxon>Trichosporonales</taxon>
        <taxon>Trichosporonaceae</taxon>
        <taxon>Cutaneotrichosporon</taxon>
    </lineage>
</organism>
<feature type="coiled-coil region" evidence="1">
    <location>
        <begin position="88"/>
        <end position="129"/>
    </location>
</feature>
<evidence type="ECO:0000256" key="1">
    <source>
        <dbReference type="SAM" id="Coils"/>
    </source>
</evidence>
<feature type="region of interest" description="Disordered" evidence="2">
    <location>
        <begin position="184"/>
        <end position="206"/>
    </location>
</feature>
<gene>
    <name evidence="3" type="ORF">CspeluHIS016_0902630</name>
</gene>
<sequence length="326" mass="36660">MAHYLRLLPRPEMREFANLRTRNAMLEEEIARLRIQQDVCTDYEVGELRAYREATDNLTAANLSLHMKVDNLTIQIETLGGSDAIEQVAALRKALAEANQRAQQMDFDLMEKRRENASLRGELKICRQQVGKYFTRVGELTRVRPPVGTVFHDIDLNRAAEEENYQTRTKKVLRDSIIITKERAPPNLPNQLNRKPVQNSKLSRPSIATKKSSNILTEAAVCNAFAPVQDTLSNLEPRGSETLFHDDKENQYLDAMKPPAPPIHSGPVLSDVPARDPRLKAPSPPVRIVDSLDLPPLEGTDSMFDYISTSEESMGVRASIDNATSF</sequence>
<dbReference type="EMBL" id="BTCM01000009">
    <property type="protein sequence ID" value="GMK60046.1"/>
    <property type="molecule type" value="Genomic_DNA"/>
</dbReference>
<proteinExistence type="predicted"/>
<keyword evidence="4" id="KW-1185">Reference proteome</keyword>
<evidence type="ECO:0000256" key="2">
    <source>
        <dbReference type="SAM" id="MobiDB-lite"/>
    </source>
</evidence>